<reference evidence="3" key="3">
    <citation type="submission" date="2017-07" db="EMBL/GenBank/DDBJ databases">
        <authorList>
            <person name="Sun Z.S."/>
            <person name="Albrecht U."/>
            <person name="Echele G."/>
            <person name="Lee C.C."/>
        </authorList>
    </citation>
    <scope>NUCLEOTIDE SEQUENCE [LARGE SCALE GENOMIC DNA]</scope>
    <source>
        <strain evidence="3">OYP9E10</strain>
    </source>
</reference>
<gene>
    <name evidence="2" type="ORF">AAY55_13730</name>
    <name evidence="3" type="ORF">CGU03_07625</name>
</gene>
<dbReference type="Proteomes" id="UP000216173">
    <property type="component" value="Unassembled WGS sequence"/>
</dbReference>
<name>A0A0Q0KH59_VIBMT</name>
<evidence type="ECO:0000313" key="3">
    <source>
        <dbReference type="EMBL" id="PAR21311.1"/>
    </source>
</evidence>
<dbReference type="PATRIC" id="fig|1481663.11.peg.1734"/>
<dbReference type="EMBL" id="LCUF01000019">
    <property type="protein sequence ID" value="KQA22956.1"/>
    <property type="molecule type" value="Genomic_DNA"/>
</dbReference>
<dbReference type="GO" id="GO:0051920">
    <property type="term" value="F:peroxiredoxin activity"/>
    <property type="evidence" value="ECO:0007669"/>
    <property type="project" value="InterPro"/>
</dbReference>
<keyword evidence="2" id="KW-0560">Oxidoreductase</keyword>
<dbReference type="Proteomes" id="UP000053724">
    <property type="component" value="Unassembled WGS sequence"/>
</dbReference>
<dbReference type="PANTHER" id="PTHR35446:SF3">
    <property type="entry name" value="CMD DOMAIN-CONTAINING PROTEIN"/>
    <property type="match status" value="1"/>
</dbReference>
<dbReference type="RefSeq" id="WP_000086836.1">
    <property type="nucleotide sequence ID" value="NZ_ACZT01000014.1"/>
</dbReference>
<organism evidence="2 4">
    <name type="scientific">Vibrio metoecus</name>
    <dbReference type="NCBI Taxonomy" id="1481663"/>
    <lineage>
        <taxon>Bacteria</taxon>
        <taxon>Pseudomonadati</taxon>
        <taxon>Pseudomonadota</taxon>
        <taxon>Gammaproteobacteria</taxon>
        <taxon>Vibrionales</taxon>
        <taxon>Vibrionaceae</taxon>
        <taxon>Vibrio</taxon>
    </lineage>
</organism>
<dbReference type="InterPro" id="IPR004675">
    <property type="entry name" value="AhpD_core"/>
</dbReference>
<keyword evidence="2" id="KW-0575">Peroxidase</keyword>
<dbReference type="Pfam" id="PF02627">
    <property type="entry name" value="CMD"/>
    <property type="match status" value="1"/>
</dbReference>
<dbReference type="GeneID" id="94015386"/>
<evidence type="ECO:0000313" key="5">
    <source>
        <dbReference type="Proteomes" id="UP000216173"/>
    </source>
</evidence>
<protein>
    <submittedName>
        <fullName evidence="2">Alkylhydroperoxidase</fullName>
    </submittedName>
    <submittedName>
        <fullName evidence="3">Carboxymuconolactone decarboxylase family protein</fullName>
    </submittedName>
</protein>
<comment type="caution">
    <text evidence="2">The sequence shown here is derived from an EMBL/GenBank/DDBJ whole genome shotgun (WGS) entry which is preliminary data.</text>
</comment>
<dbReference type="NCBIfam" id="TIGR00778">
    <property type="entry name" value="ahpD_dom"/>
    <property type="match status" value="1"/>
</dbReference>
<dbReference type="SUPFAM" id="SSF69118">
    <property type="entry name" value="AhpD-like"/>
    <property type="match status" value="1"/>
</dbReference>
<proteinExistence type="predicted"/>
<sequence>MSRILPVSNPQGEAAATLTAIKQKIGMIPNLYATVAHSSTVLNAYLAFSEALSHGRLTAKQRELIALGIGQANACQYCLSAHTMISRGAGISDEQILAARQGMASNALDNALVQLAVALVKQRGVISDEQWVEAQAQGIDEGLLFEVLAQVSANTFTNYANHVVGTDVDFPKVNVQL</sequence>
<dbReference type="AlphaFoldDB" id="A0A0Q0KH59"/>
<evidence type="ECO:0000259" key="1">
    <source>
        <dbReference type="Pfam" id="PF02627"/>
    </source>
</evidence>
<accession>A0A0Q0KH59</accession>
<dbReference type="PANTHER" id="PTHR35446">
    <property type="entry name" value="SI:CH211-175M2.5"/>
    <property type="match status" value="1"/>
</dbReference>
<reference evidence="2 4" key="1">
    <citation type="journal article" date="2015" name="Genome Biol. Evol.">
        <title>The Dynamics of Genetic Interactions between Vibrio metoecus and Vibrio cholerae, Two Close Relatives Co-Occurring in the Environment.</title>
        <authorList>
            <person name="Orata F.D."/>
            <person name="Kirchberger P.C."/>
            <person name="Meheust R."/>
            <person name="Barlow E.J."/>
            <person name="Tarr C.L."/>
            <person name="Boucher Y."/>
        </authorList>
    </citation>
    <scope>NUCLEOTIDE SEQUENCE [LARGE SCALE GENOMIC DNA]</scope>
    <source>
        <strain evidence="2 4">08-2459</strain>
    </source>
</reference>
<feature type="domain" description="Carboxymuconolactone decarboxylase-like" evidence="1">
    <location>
        <begin position="41"/>
        <end position="114"/>
    </location>
</feature>
<dbReference type="InterPro" id="IPR029032">
    <property type="entry name" value="AhpD-like"/>
</dbReference>
<evidence type="ECO:0000313" key="4">
    <source>
        <dbReference type="Proteomes" id="UP000053724"/>
    </source>
</evidence>
<reference evidence="5" key="2">
    <citation type="submission" date="2017-07" db="EMBL/GenBank/DDBJ databases">
        <authorList>
            <person name="Boucher Y."/>
            <person name="Orata F.D."/>
        </authorList>
    </citation>
    <scope>NUCLEOTIDE SEQUENCE [LARGE SCALE GENOMIC DNA]</scope>
    <source>
        <strain evidence="5">OYP9E10</strain>
    </source>
</reference>
<dbReference type="Gene3D" id="1.20.1290.10">
    <property type="entry name" value="AhpD-like"/>
    <property type="match status" value="1"/>
</dbReference>
<dbReference type="EMBL" id="NMSH01000009">
    <property type="protein sequence ID" value="PAR21311.1"/>
    <property type="molecule type" value="Genomic_DNA"/>
</dbReference>
<dbReference type="InterPro" id="IPR003779">
    <property type="entry name" value="CMD-like"/>
</dbReference>
<evidence type="ECO:0000313" key="2">
    <source>
        <dbReference type="EMBL" id="KQA22956.1"/>
    </source>
</evidence>